<feature type="domain" description="CCHC-type" evidence="3">
    <location>
        <begin position="18"/>
        <end position="33"/>
    </location>
</feature>
<dbReference type="SUPFAM" id="SSF57756">
    <property type="entry name" value="Retrovirus zinc finger-like domains"/>
    <property type="match status" value="1"/>
</dbReference>
<keyword evidence="1" id="KW-0479">Metal-binding</keyword>
<dbReference type="GO" id="GO:0019899">
    <property type="term" value="F:enzyme binding"/>
    <property type="evidence" value="ECO:0007669"/>
    <property type="project" value="UniProtKB-ARBA"/>
</dbReference>
<keyword evidence="1" id="KW-0862">Zinc</keyword>
<accession>A0A183CQJ6</accession>
<reference evidence="5" key="3">
    <citation type="submission" date="2016-06" db="UniProtKB">
        <authorList>
            <consortium name="WormBaseParasite"/>
        </authorList>
    </citation>
    <scope>IDENTIFICATION</scope>
</reference>
<reference evidence="4" key="1">
    <citation type="submission" date="2013-12" db="EMBL/GenBank/DDBJ databases">
        <authorList>
            <person name="Aslett M."/>
        </authorList>
    </citation>
    <scope>NUCLEOTIDE SEQUENCE [LARGE SCALE GENOMIC DNA]</scope>
    <source>
        <strain evidence="4">Lindley</strain>
    </source>
</reference>
<evidence type="ECO:0000313" key="5">
    <source>
        <dbReference type="WBParaSite" id="GPLIN_001515400"/>
    </source>
</evidence>
<dbReference type="GO" id="GO:0008270">
    <property type="term" value="F:zinc ion binding"/>
    <property type="evidence" value="ECO:0007669"/>
    <property type="project" value="UniProtKB-KW"/>
</dbReference>
<dbReference type="Proteomes" id="UP000050741">
    <property type="component" value="Unassembled WGS sequence"/>
</dbReference>
<dbReference type="PROSITE" id="PS50158">
    <property type="entry name" value="ZF_CCHC"/>
    <property type="match status" value="1"/>
</dbReference>
<evidence type="ECO:0000313" key="4">
    <source>
        <dbReference type="Proteomes" id="UP000050741"/>
    </source>
</evidence>
<name>A0A183CQJ6_GLOPA</name>
<reference evidence="4" key="2">
    <citation type="submission" date="2014-05" db="EMBL/GenBank/DDBJ databases">
        <title>The genome and life-stage specific transcriptomes of Globodera pallida elucidate key aspects of plant parasitism by a cyst nematode.</title>
        <authorList>
            <person name="Cotton J.A."/>
            <person name="Lilley C.J."/>
            <person name="Jones L.M."/>
            <person name="Kikuchi T."/>
            <person name="Reid A.J."/>
            <person name="Thorpe P."/>
            <person name="Tsai I.J."/>
            <person name="Beasley H."/>
            <person name="Blok V."/>
            <person name="Cock P.J.A."/>
            <person name="Van den Akker S.E."/>
            <person name="Holroyd N."/>
            <person name="Hunt M."/>
            <person name="Mantelin S."/>
            <person name="Naghra H."/>
            <person name="Pain A."/>
            <person name="Palomares-Rius J.E."/>
            <person name="Zarowiecki M."/>
            <person name="Berriman M."/>
            <person name="Jones J.T."/>
            <person name="Urwin P.E."/>
        </authorList>
    </citation>
    <scope>NUCLEOTIDE SEQUENCE [LARGE SCALE GENOMIC DNA]</scope>
    <source>
        <strain evidence="4">Lindley</strain>
    </source>
</reference>
<feature type="region of interest" description="Disordered" evidence="2">
    <location>
        <begin position="39"/>
        <end position="69"/>
    </location>
</feature>
<dbReference type="GO" id="GO:0003676">
    <property type="term" value="F:nucleic acid binding"/>
    <property type="evidence" value="ECO:0007669"/>
    <property type="project" value="InterPro"/>
</dbReference>
<organism evidence="4 5">
    <name type="scientific">Globodera pallida</name>
    <name type="common">Potato cyst nematode worm</name>
    <name type="synonym">Heterodera pallida</name>
    <dbReference type="NCBI Taxonomy" id="36090"/>
    <lineage>
        <taxon>Eukaryota</taxon>
        <taxon>Metazoa</taxon>
        <taxon>Ecdysozoa</taxon>
        <taxon>Nematoda</taxon>
        <taxon>Chromadorea</taxon>
        <taxon>Rhabditida</taxon>
        <taxon>Tylenchina</taxon>
        <taxon>Tylenchomorpha</taxon>
        <taxon>Tylenchoidea</taxon>
        <taxon>Heteroderidae</taxon>
        <taxon>Heteroderinae</taxon>
        <taxon>Globodera</taxon>
    </lineage>
</organism>
<dbReference type="InterPro" id="IPR001878">
    <property type="entry name" value="Znf_CCHC"/>
</dbReference>
<dbReference type="WBParaSite" id="GPLIN_001515400">
    <property type="protein sequence ID" value="GPLIN_001515400"/>
    <property type="gene ID" value="GPLIN_001515400"/>
</dbReference>
<keyword evidence="1" id="KW-0863">Zinc-finger</keyword>
<protein>
    <submittedName>
        <fullName evidence="5">CCHC-type domain-containing protein</fullName>
    </submittedName>
</protein>
<dbReference type="AlphaFoldDB" id="A0A183CQJ6"/>
<evidence type="ECO:0000256" key="1">
    <source>
        <dbReference type="PROSITE-ProRule" id="PRU00047"/>
    </source>
</evidence>
<sequence length="69" mass="7762">GDLVPRKEKDRRKENHLCIKCGEAGHTIENCKKEWTYKDKGKAPVKGKAGEVKEGETEETKSTDSESEN</sequence>
<evidence type="ECO:0000256" key="2">
    <source>
        <dbReference type="SAM" id="MobiDB-lite"/>
    </source>
</evidence>
<evidence type="ECO:0000259" key="3">
    <source>
        <dbReference type="PROSITE" id="PS50158"/>
    </source>
</evidence>
<dbReference type="InterPro" id="IPR036875">
    <property type="entry name" value="Znf_CCHC_sf"/>
</dbReference>
<keyword evidence="4" id="KW-1185">Reference proteome</keyword>
<proteinExistence type="predicted"/>